<reference evidence="3" key="1">
    <citation type="journal article" date="2013" name="Nat. Genet.">
        <title>The duck genome and transcriptome provide insight into an avian influenza virus reservoir species.</title>
        <authorList>
            <person name="Huang Y."/>
            <person name="Li Y."/>
            <person name="Burt D.W."/>
            <person name="Chen H."/>
            <person name="Zhang Y."/>
            <person name="Qian W."/>
            <person name="Kim H."/>
            <person name="Gan S."/>
            <person name="Zhao Y."/>
            <person name="Li J."/>
            <person name="Yi K."/>
            <person name="Feng H."/>
            <person name="Zhu P."/>
            <person name="Li B."/>
            <person name="Liu Q."/>
            <person name="Fairley S."/>
            <person name="Magor K.E."/>
            <person name="Du Z."/>
            <person name="Hu X."/>
            <person name="Goodman L."/>
            <person name="Tafer H."/>
            <person name="Vignal A."/>
            <person name="Lee T."/>
            <person name="Kim K.W."/>
            <person name="Sheng Z."/>
            <person name="An Y."/>
            <person name="Searle S."/>
            <person name="Herrero J."/>
            <person name="Groenen M.A."/>
            <person name="Crooijmans R.P."/>
            <person name="Faraut T."/>
            <person name="Cai Q."/>
            <person name="Webster R.G."/>
            <person name="Aldridge J.R."/>
            <person name="Warren W.C."/>
            <person name="Bartschat S."/>
            <person name="Kehr S."/>
            <person name="Marz M."/>
            <person name="Stadler P.F."/>
            <person name="Smith J."/>
            <person name="Kraus R.H."/>
            <person name="Zhao Y."/>
            <person name="Ren L."/>
            <person name="Fei J."/>
            <person name="Morisson M."/>
            <person name="Kaiser P."/>
            <person name="Griffin D.K."/>
            <person name="Rao M."/>
            <person name="Pitel F."/>
            <person name="Wang J."/>
            <person name="Li N."/>
        </authorList>
    </citation>
    <scope>NUCLEOTIDE SEQUENCE [LARGE SCALE GENOMIC DNA]</scope>
</reference>
<name>R0K478_ANAPL</name>
<dbReference type="Proteomes" id="UP000296049">
    <property type="component" value="Unassembled WGS sequence"/>
</dbReference>
<evidence type="ECO:0000313" key="3">
    <source>
        <dbReference type="Proteomes" id="UP000296049"/>
    </source>
</evidence>
<sequence>MLFRCLDERSPHGSVETVQKTLVGGPSEAKRRQAQEPTRAKRSWVPGPVDNMRCACPGPAICWDSTWVRTGLHLLLGIG</sequence>
<accession>R0K478</accession>
<proteinExistence type="predicted"/>
<dbReference type="EMBL" id="KB742778">
    <property type="protein sequence ID" value="EOB04542.1"/>
    <property type="molecule type" value="Genomic_DNA"/>
</dbReference>
<dbReference type="AlphaFoldDB" id="R0K478"/>
<keyword evidence="3" id="KW-1185">Reference proteome</keyword>
<organism evidence="2 3">
    <name type="scientific">Anas platyrhynchos</name>
    <name type="common">Mallard</name>
    <name type="synonym">Anas boschas</name>
    <dbReference type="NCBI Taxonomy" id="8839"/>
    <lineage>
        <taxon>Eukaryota</taxon>
        <taxon>Metazoa</taxon>
        <taxon>Chordata</taxon>
        <taxon>Craniata</taxon>
        <taxon>Vertebrata</taxon>
        <taxon>Euteleostomi</taxon>
        <taxon>Archelosauria</taxon>
        <taxon>Archosauria</taxon>
        <taxon>Dinosauria</taxon>
        <taxon>Saurischia</taxon>
        <taxon>Theropoda</taxon>
        <taxon>Coelurosauria</taxon>
        <taxon>Aves</taxon>
        <taxon>Neognathae</taxon>
        <taxon>Galloanserae</taxon>
        <taxon>Anseriformes</taxon>
        <taxon>Anatidae</taxon>
        <taxon>Anatinae</taxon>
        <taxon>Anas</taxon>
    </lineage>
</organism>
<feature type="region of interest" description="Disordered" evidence="1">
    <location>
        <begin position="22"/>
        <end position="44"/>
    </location>
</feature>
<gene>
    <name evidence="2" type="ORF">Anapl_09268</name>
</gene>
<evidence type="ECO:0000313" key="2">
    <source>
        <dbReference type="EMBL" id="EOB04542.1"/>
    </source>
</evidence>
<evidence type="ECO:0000256" key="1">
    <source>
        <dbReference type="SAM" id="MobiDB-lite"/>
    </source>
</evidence>
<protein>
    <submittedName>
        <fullName evidence="2">Uncharacterized protein</fullName>
    </submittedName>
</protein>